<evidence type="ECO:0000313" key="2">
    <source>
        <dbReference type="EMBL" id="OPX49965.1"/>
    </source>
</evidence>
<feature type="transmembrane region" description="Helical" evidence="1">
    <location>
        <begin position="35"/>
        <end position="56"/>
    </location>
</feature>
<keyword evidence="1" id="KW-0812">Transmembrane</keyword>
<dbReference type="AlphaFoldDB" id="A0A1V4SYG6"/>
<evidence type="ECO:0000256" key="1">
    <source>
        <dbReference type="SAM" id="Phobius"/>
    </source>
</evidence>
<organism evidence="2 3">
    <name type="scientific">Clostridium thermobutyricum DSM 4928</name>
    <dbReference type="NCBI Taxonomy" id="1121339"/>
    <lineage>
        <taxon>Bacteria</taxon>
        <taxon>Bacillati</taxon>
        <taxon>Bacillota</taxon>
        <taxon>Clostridia</taxon>
        <taxon>Eubacteriales</taxon>
        <taxon>Clostridiaceae</taxon>
        <taxon>Clostridium</taxon>
    </lineage>
</organism>
<accession>A0A1V4SYG6</accession>
<protein>
    <recommendedName>
        <fullName evidence="4">YhfC family intramembrane metalloprotease</fullName>
    </recommendedName>
</protein>
<dbReference type="RefSeq" id="WP_080021806.1">
    <property type="nucleotide sequence ID" value="NZ_LTAY01000020.1"/>
</dbReference>
<gene>
    <name evidence="2" type="ORF">CLTHE_04460</name>
</gene>
<evidence type="ECO:0000313" key="3">
    <source>
        <dbReference type="Proteomes" id="UP000191448"/>
    </source>
</evidence>
<dbReference type="Pfam" id="PF10086">
    <property type="entry name" value="YhfC"/>
    <property type="match status" value="1"/>
</dbReference>
<feature type="transmembrane region" description="Helical" evidence="1">
    <location>
        <begin position="6"/>
        <end position="23"/>
    </location>
</feature>
<sequence length="249" mass="27578">MLSIAFMFNVVICFFITIGYLVFAKKKGNSLRPFFIGVLTFLISQIFLRMPIIQAVFENSQIPLNFPLLYSIILCFSAGIFEEIGRRISFVSLLKDKRTWVDGITFGIGHASLEAILFVGLNSLVISIALLSPDIGESLGVTREMISIIKVSNNSFEVLLSGLERIFAGGLHIALSLFILYGVNKSLKYILPLAILIHGLSNLGAILCMPNILMAEGFLLVVFILSIIFIIKSKKLFAINKDVNEKVLI</sequence>
<dbReference type="InterPro" id="IPR011397">
    <property type="entry name" value="YhfC"/>
</dbReference>
<feature type="transmembrane region" description="Helical" evidence="1">
    <location>
        <begin position="213"/>
        <end position="231"/>
    </location>
</feature>
<reference evidence="2 3" key="1">
    <citation type="submission" date="2016-02" db="EMBL/GenBank/DDBJ databases">
        <title>Genome sequence of Clostridium thermobutyricum DSM 4928.</title>
        <authorList>
            <person name="Poehlein A."/>
            <person name="Daniel R."/>
        </authorList>
    </citation>
    <scope>NUCLEOTIDE SEQUENCE [LARGE SCALE GENOMIC DNA]</scope>
    <source>
        <strain evidence="2 3">DSM 4928</strain>
    </source>
</reference>
<dbReference type="OrthoDB" id="9807167at2"/>
<keyword evidence="1" id="KW-1133">Transmembrane helix</keyword>
<name>A0A1V4SYG6_9CLOT</name>
<dbReference type="Proteomes" id="UP000191448">
    <property type="component" value="Unassembled WGS sequence"/>
</dbReference>
<dbReference type="EMBL" id="LTAY01000020">
    <property type="protein sequence ID" value="OPX49965.1"/>
    <property type="molecule type" value="Genomic_DNA"/>
</dbReference>
<feature type="transmembrane region" description="Helical" evidence="1">
    <location>
        <begin position="190"/>
        <end position="207"/>
    </location>
</feature>
<comment type="caution">
    <text evidence="2">The sequence shown here is derived from an EMBL/GenBank/DDBJ whole genome shotgun (WGS) entry which is preliminary data.</text>
</comment>
<feature type="transmembrane region" description="Helical" evidence="1">
    <location>
        <begin position="68"/>
        <end position="85"/>
    </location>
</feature>
<feature type="transmembrane region" description="Helical" evidence="1">
    <location>
        <begin position="106"/>
        <end position="131"/>
    </location>
</feature>
<keyword evidence="1" id="KW-0472">Membrane</keyword>
<evidence type="ECO:0008006" key="4">
    <source>
        <dbReference type="Google" id="ProtNLM"/>
    </source>
</evidence>
<proteinExistence type="predicted"/>
<feature type="transmembrane region" description="Helical" evidence="1">
    <location>
        <begin position="166"/>
        <end position="183"/>
    </location>
</feature>